<evidence type="ECO:0000256" key="1">
    <source>
        <dbReference type="SAM" id="SignalP"/>
    </source>
</evidence>
<keyword evidence="3" id="KW-1185">Reference proteome</keyword>
<comment type="caution">
    <text evidence="2">The sequence shown here is derived from an EMBL/GenBank/DDBJ whole genome shotgun (WGS) entry which is preliminary data.</text>
</comment>
<dbReference type="Proteomes" id="UP000309389">
    <property type="component" value="Unassembled WGS sequence"/>
</dbReference>
<sequence>MALVCLSILGASGPLRAQDSNEAWPATIQAICSPEDDPSPFDPYTFALSYTSQGWSARIDPQRDDAVTVPSAYWPSLDVSFIEVPGRNEIAFSILDSQQFEGGRLDILSNPQIVDGRAPSTLRLKLSFRDNDGPEGPRWQFWANCVFDHSGSGYQEISQ</sequence>
<keyword evidence="1" id="KW-0732">Signal</keyword>
<name>A0A4T3EZ22_9SPHN</name>
<evidence type="ECO:0000313" key="3">
    <source>
        <dbReference type="Proteomes" id="UP000309389"/>
    </source>
</evidence>
<protein>
    <submittedName>
        <fullName evidence="2">Uncharacterized protein</fullName>
    </submittedName>
</protein>
<reference evidence="2 3" key="1">
    <citation type="submission" date="2019-04" db="EMBL/GenBank/DDBJ databases">
        <title>Altererythrobacter aquimixticola sp. nov., isolated from sediment of junction between the ocean and a freshwater spring.</title>
        <authorList>
            <person name="Yoon J.-H."/>
        </authorList>
    </citation>
    <scope>NUCLEOTIDE SEQUENCE [LARGE SCALE GENOMIC DNA]</scope>
    <source>
        <strain evidence="2 3">SSKS-13</strain>
    </source>
</reference>
<accession>A0A4T3EZ22</accession>
<organism evidence="2 3">
    <name type="scientific">Alteraurantiacibacter aquimixticola</name>
    <dbReference type="NCBI Taxonomy" id="2489173"/>
    <lineage>
        <taxon>Bacteria</taxon>
        <taxon>Pseudomonadati</taxon>
        <taxon>Pseudomonadota</taxon>
        <taxon>Alphaproteobacteria</taxon>
        <taxon>Sphingomonadales</taxon>
        <taxon>Erythrobacteraceae</taxon>
        <taxon>Alteraurantiacibacter</taxon>
    </lineage>
</organism>
<gene>
    <name evidence="2" type="ORF">E5222_06730</name>
</gene>
<dbReference type="EMBL" id="SSHH01000002">
    <property type="protein sequence ID" value="TIX49992.1"/>
    <property type="molecule type" value="Genomic_DNA"/>
</dbReference>
<evidence type="ECO:0000313" key="2">
    <source>
        <dbReference type="EMBL" id="TIX49992.1"/>
    </source>
</evidence>
<dbReference type="AlphaFoldDB" id="A0A4T3EZ22"/>
<feature type="chain" id="PRO_5020649797" evidence="1">
    <location>
        <begin position="18"/>
        <end position="159"/>
    </location>
</feature>
<feature type="signal peptide" evidence="1">
    <location>
        <begin position="1"/>
        <end position="17"/>
    </location>
</feature>
<proteinExistence type="predicted"/>
<dbReference type="RefSeq" id="WP_169053513.1">
    <property type="nucleotide sequence ID" value="NZ_SSHH01000002.1"/>
</dbReference>